<dbReference type="eggNOG" id="COG4447">
    <property type="taxonomic scope" value="Bacteria"/>
</dbReference>
<dbReference type="Gene3D" id="2.130.10.10">
    <property type="entry name" value="YVTN repeat-like/Quinoprotein amine dehydrogenase"/>
    <property type="match status" value="3"/>
</dbReference>
<proteinExistence type="predicted"/>
<dbReference type="RefSeq" id="WP_020741258.1">
    <property type="nucleotide sequence ID" value="NC_021658.1"/>
</dbReference>
<evidence type="ECO:0000256" key="1">
    <source>
        <dbReference type="SAM" id="MobiDB-lite"/>
    </source>
</evidence>
<name>S4YAR2_SORCE</name>
<reference evidence="2 3" key="1">
    <citation type="journal article" date="2013" name="Sci. Rep.">
        <title>Extraordinary expansion of a Sorangium cellulosum genome from an alkaline milieu.</title>
        <authorList>
            <person name="Han K."/>
            <person name="Li Z.F."/>
            <person name="Peng R."/>
            <person name="Zhu L.P."/>
            <person name="Zhou T."/>
            <person name="Wang L.G."/>
            <person name="Li S.G."/>
            <person name="Zhang X.B."/>
            <person name="Hu W."/>
            <person name="Wu Z.H."/>
            <person name="Qin N."/>
            <person name="Li Y.Z."/>
        </authorList>
    </citation>
    <scope>NUCLEOTIDE SEQUENCE [LARGE SCALE GENOMIC DNA]</scope>
    <source>
        <strain evidence="2 3">So0157-2</strain>
    </source>
</reference>
<organism evidence="2 3">
    <name type="scientific">Sorangium cellulosum So0157-2</name>
    <dbReference type="NCBI Taxonomy" id="1254432"/>
    <lineage>
        <taxon>Bacteria</taxon>
        <taxon>Pseudomonadati</taxon>
        <taxon>Myxococcota</taxon>
        <taxon>Polyangia</taxon>
        <taxon>Polyangiales</taxon>
        <taxon>Polyangiaceae</taxon>
        <taxon>Sorangium</taxon>
    </lineage>
</organism>
<dbReference type="InterPro" id="IPR015943">
    <property type="entry name" value="WD40/YVTN_repeat-like_dom_sf"/>
</dbReference>
<evidence type="ECO:0000313" key="3">
    <source>
        <dbReference type="Proteomes" id="UP000014803"/>
    </source>
</evidence>
<accession>S4YAR2</accession>
<dbReference type="STRING" id="1254432.SCE1572_47105"/>
<dbReference type="PATRIC" id="fig|1254432.3.peg.10650"/>
<gene>
    <name evidence="2" type="ORF">SCE1572_47105</name>
</gene>
<protein>
    <submittedName>
        <fullName evidence="2">Uncharacterized protein</fullName>
    </submittedName>
</protein>
<sequence>MSSDEYEEDARGVREWLADAPDTIADVDTDYGPVFSGDRVPDRDPTGTNPWLPRGPGNVGGRVRAFAVDPELIGGRPRALYAGAASGGVFRSLDDGLSWHSIWDHGMPSMAIGAIAAGSAGGTRYVWVGTGEVGRLRGNGVYRLTLPAGADGPIVWERMGTAAEMMGTGAEPYAIEAAAVDPDDGTVCWFVGPTGIYRHRAGAWSAWPLPTPAATNRNSPGASDVKFMHTAHGRYVVVAAAHSAWGDLLLITDPDATQIEIRDSIAAATIGAAAARAALAQPLYPAAPAAPAAPLPPRRARNAKLAIVPDAAGDRIYVAYGTSVDRTFRDSPLLALCRSTVSLVGATQQWAAPTIWAMPQGFDALGQHQSEYNLVLAARPGAPAGPGTDVIALGMVDLAISVDSGATFAPPDNWNALFNRRIDYHPDHHAAVMETGRTRMWIATDGGVAFSDTYVTAAGAVVDTAIANWRRRMAGLVAGQVYDLTQHPLSDAASIALQDLGGWRSSGSTTWRHVLWGDGLAMAADPHDPYHTVASSQGGAWDLRFDGAVDLTSSFAAGRRALHRGVLRLRELTSGIMPEDEGAFEDTIAHPHVPGHLLHLRKKRLYQSRDGENWRVAPVGDRFELLFRLTVPALAAPGVPPVPVPQMLAGIMVRFSGTAALKLGFLPGETSRLVETAGQPVGSQTYDLRLISSRSAPAVAAADRLDITIEVVTGSFTAPNRFLATRSVAFPAAEADFGALLARIAATITGTIGADWRPFGAAAAAPTVALPGGASVTMWTLPAFSGWSSMLELVSDASGAAVDLTIGGTGGATLCGAGSFRGEAGRPAVVTLRPDTVLAVGDTITVTARRTPPAPPAPAPPPAPVALGGTATLTITDYLNQGFFRQARQLAGRLERARQQGNGAFAVWASGGKKWVRLRTGRTNPATPITATLTGNAVARLFATAPAGPAVLFDLRPPGDSATYDLSGLAAPVRLTLTATAGGFTRNIDFVAADFVGGLARATPEEVRVVIERALTGPPAPPPANDWVVEVQRELEGGGPGEAAYSPFDPRVMWVGATNLLFVSTDGGDHWRNVFPSTVPPDDGSTNFENVLSIEAIAPDAFPPADPANPIYTALVGTRGNAALYRFTTAAADDRTDLSGVSLPSEYGGRDARTFALVADPRRRGVYYAGTDVGVFRSDNHGRSWSAFSVGLPHGPCVDLALDAGLDTLRVAMFGRGLYEKYLGDGAPPLPEVFFHASPRDAGRRPIAHGVDLDSDTPTDVDAAQSPDLCLTSMDADDRARLDAIELERVRHEVARRDVDFHLLMRPHNRTGIAVDDAQVIALWAPVEGEVPPLPDTLWTAVAAGPVAPGATHGEWRALGSAAVPSLPPGGGRLVSLPIRWDANLDRRDRIALVAIVRRGTAVPSSSTIDATSLLLRDGRVGLRLTPVRRDDGFVTLRVIGPATGTVVGVRLTAIASARNPAAALTPTALQFAAIAGPGPQTARSTAAGPFDVTDLIVTLSYHETLVTQRPTYTPPAAVPAAVPPTTIRHPLAFDLTFDIDFREGGFAHPAAVPAAQVRAFMAARLRQLNRLLVVEDAVVALSLQRSPTDARARRGGASWQGGALVVTAAGTAAADADFAPAALAAPARVAIGAAQRFTVRVWNHGDLDVEAPDTTVRLFWLDPHTDAPDPHPLGGAQQVAIAAGRHADVWVEDTIAAISHDDVLILAEVDHPADQPRPRTFDDWGKVRQWGADSDNTMGRLLRRS</sequence>
<dbReference type="Proteomes" id="UP000014803">
    <property type="component" value="Chromosome"/>
</dbReference>
<dbReference type="HOGENOM" id="CLU_239526_0_0_7"/>
<dbReference type="KEGG" id="scu:SCE1572_47105"/>
<dbReference type="EMBL" id="CP003969">
    <property type="protein sequence ID" value="AGP41401.1"/>
    <property type="molecule type" value="Genomic_DNA"/>
</dbReference>
<evidence type="ECO:0000313" key="2">
    <source>
        <dbReference type="EMBL" id="AGP41401.1"/>
    </source>
</evidence>
<dbReference type="SUPFAM" id="SSF50939">
    <property type="entry name" value="Sialidases"/>
    <property type="match status" value="2"/>
</dbReference>
<dbReference type="OrthoDB" id="9764804at2"/>
<dbReference type="InterPro" id="IPR036278">
    <property type="entry name" value="Sialidase_sf"/>
</dbReference>
<feature type="region of interest" description="Disordered" evidence="1">
    <location>
        <begin position="25"/>
        <end position="56"/>
    </location>
</feature>